<feature type="compositionally biased region" description="Basic and acidic residues" evidence="1">
    <location>
        <begin position="602"/>
        <end position="612"/>
    </location>
</feature>
<dbReference type="OrthoDB" id="102473at2"/>
<proteinExistence type="predicted"/>
<feature type="region of interest" description="Disordered" evidence="1">
    <location>
        <begin position="490"/>
        <end position="523"/>
    </location>
</feature>
<dbReference type="GO" id="GO:0017168">
    <property type="term" value="F:5-oxoprolinase (ATP-hydrolyzing) activity"/>
    <property type="evidence" value="ECO:0007669"/>
    <property type="project" value="TreeGrafter"/>
</dbReference>
<dbReference type="PANTHER" id="PTHR11365:SF23">
    <property type="entry name" value="HYPOTHETICAL 5-OXOPROLINASE (EUROFUNG)-RELATED"/>
    <property type="match status" value="1"/>
</dbReference>
<organism evidence="3 4">
    <name type="scientific">Murinocardiopsis flavida</name>
    <dbReference type="NCBI Taxonomy" id="645275"/>
    <lineage>
        <taxon>Bacteria</taxon>
        <taxon>Bacillati</taxon>
        <taxon>Actinomycetota</taxon>
        <taxon>Actinomycetes</taxon>
        <taxon>Streptosporangiales</taxon>
        <taxon>Nocardiopsidaceae</taxon>
        <taxon>Murinocardiopsis</taxon>
    </lineage>
</organism>
<evidence type="ECO:0000259" key="2">
    <source>
        <dbReference type="Pfam" id="PF02538"/>
    </source>
</evidence>
<dbReference type="RefSeq" id="WP_106585744.1">
    <property type="nucleotide sequence ID" value="NZ_PYGA01000021.1"/>
</dbReference>
<dbReference type="Pfam" id="PF02538">
    <property type="entry name" value="Hydantoinase_B"/>
    <property type="match status" value="1"/>
</dbReference>
<dbReference type="InterPro" id="IPR003692">
    <property type="entry name" value="Hydantoinase_B"/>
</dbReference>
<keyword evidence="4" id="KW-1185">Reference proteome</keyword>
<sequence length="612" mass="65323">MSNPVTLEVIRYALIASADEMARNLCRTAYNTVVYEIHDYGIGLHDAVGDVVADSPGLAISTGANDYGIKRSVEFLGIDAMREGDVFILNYPYWSSAHTLDPLVFAPVHHDGEVIGFSSCRVHVLDLKQKNAGYVLDSTDAYEEGIVFPAGRLYREGEPNDDVLNVIRFNSRMPERTLGDVQAQVSACWSGMQRMRELAAKYGADVLREAMADIQAHGERLARLALAELPRGTWTAEDFVDSDGIDLDTPLKLRATVTVTDEEMVIDWTGSETDVKGPFNLPVGKTLALSGLVFKSLTTPDSPVAAGNFAPLRVVTEPGSIMHALDPMPTFTQWTGILAGEVVLKALAQGMPDRIPACSGGDVSSMMGWGTDPRTGQAWLEATNEAIGYGAHRADDGEDGIMHLTQPGCRNNPVEVLETKAPLFIESYGYVPDSGGAGLHRGGVGVHRHYRFEADSTGICLVSKTKSAPWALEGGQAGRPARIVLDEGTEDEVVTRGGTYPRPAGTRLNNYTGGGGGYGDPLAREPRRVLDDVLDGYLSRRAAASDYGVVLTGVAGGDATAAGPTAAVDAEETTRARAELRRTRGQEPTADPEEAPGHGRGQGREAARAGGA</sequence>
<dbReference type="AlphaFoldDB" id="A0A2P8D188"/>
<dbReference type="GO" id="GO:0006749">
    <property type="term" value="P:glutathione metabolic process"/>
    <property type="evidence" value="ECO:0007669"/>
    <property type="project" value="TreeGrafter"/>
</dbReference>
<dbReference type="InterPro" id="IPR045079">
    <property type="entry name" value="Oxoprolinase-like"/>
</dbReference>
<feature type="region of interest" description="Disordered" evidence="1">
    <location>
        <begin position="558"/>
        <end position="612"/>
    </location>
</feature>
<feature type="compositionally biased region" description="Low complexity" evidence="1">
    <location>
        <begin position="558"/>
        <end position="568"/>
    </location>
</feature>
<reference evidence="3 4" key="1">
    <citation type="submission" date="2018-03" db="EMBL/GenBank/DDBJ databases">
        <title>Genomic Encyclopedia of Archaeal and Bacterial Type Strains, Phase II (KMG-II): from individual species to whole genera.</title>
        <authorList>
            <person name="Goeker M."/>
        </authorList>
    </citation>
    <scope>NUCLEOTIDE SEQUENCE [LARGE SCALE GENOMIC DNA]</scope>
    <source>
        <strain evidence="3 4">DSM 45312</strain>
    </source>
</reference>
<evidence type="ECO:0000256" key="1">
    <source>
        <dbReference type="SAM" id="MobiDB-lite"/>
    </source>
</evidence>
<name>A0A2P8D188_9ACTN</name>
<comment type="caution">
    <text evidence="3">The sequence shown here is derived from an EMBL/GenBank/DDBJ whole genome shotgun (WGS) entry which is preliminary data.</text>
</comment>
<dbReference type="PANTHER" id="PTHR11365">
    <property type="entry name" value="5-OXOPROLINASE RELATED"/>
    <property type="match status" value="1"/>
</dbReference>
<dbReference type="EMBL" id="PYGA01000021">
    <property type="protein sequence ID" value="PSK90975.1"/>
    <property type="molecule type" value="Genomic_DNA"/>
</dbReference>
<gene>
    <name evidence="3" type="ORF">CLV63_121102</name>
</gene>
<accession>A0A2P8D188</accession>
<evidence type="ECO:0000313" key="4">
    <source>
        <dbReference type="Proteomes" id="UP000240542"/>
    </source>
</evidence>
<protein>
    <submittedName>
        <fullName evidence="3">N-methylhydantoinase B</fullName>
    </submittedName>
</protein>
<dbReference type="GO" id="GO:0005829">
    <property type="term" value="C:cytosol"/>
    <property type="evidence" value="ECO:0007669"/>
    <property type="project" value="TreeGrafter"/>
</dbReference>
<evidence type="ECO:0000313" key="3">
    <source>
        <dbReference type="EMBL" id="PSK90975.1"/>
    </source>
</evidence>
<dbReference type="Proteomes" id="UP000240542">
    <property type="component" value="Unassembled WGS sequence"/>
</dbReference>
<feature type="compositionally biased region" description="Basic and acidic residues" evidence="1">
    <location>
        <begin position="572"/>
        <end position="585"/>
    </location>
</feature>
<feature type="domain" description="Hydantoinase B/oxoprolinase" evidence="2">
    <location>
        <begin position="3"/>
        <end position="521"/>
    </location>
</feature>